<dbReference type="EMBL" id="VOIH02000003">
    <property type="protein sequence ID" value="KAF3450580.1"/>
    <property type="molecule type" value="Genomic_DNA"/>
</dbReference>
<evidence type="ECO:0000256" key="4">
    <source>
        <dbReference type="ARBA" id="ARBA00012513"/>
    </source>
</evidence>
<dbReference type="GO" id="GO:0005737">
    <property type="term" value="C:cytoplasm"/>
    <property type="evidence" value="ECO:0007669"/>
    <property type="project" value="UniProtKB-SubCell"/>
</dbReference>
<dbReference type="GO" id="GO:0004674">
    <property type="term" value="F:protein serine/threonine kinase activity"/>
    <property type="evidence" value="ECO:0007669"/>
    <property type="project" value="UniProtKB-KW"/>
</dbReference>
<proteinExistence type="inferred from homology"/>
<keyword evidence="9" id="KW-0418">Kinase</keyword>
<dbReference type="Pfam" id="PF00069">
    <property type="entry name" value="Pkinase"/>
    <property type="match status" value="1"/>
</dbReference>
<dbReference type="OrthoDB" id="5800476at2759"/>
<comment type="function">
    <text evidence="11">Casein kinases are operationally defined by their preferential utilization of acidic proteins such as caseins as substrates. It can phosphorylate a large number of proteins.</text>
</comment>
<feature type="region of interest" description="Disordered" evidence="14">
    <location>
        <begin position="404"/>
        <end position="471"/>
    </location>
</feature>
<dbReference type="PROSITE" id="PS50011">
    <property type="entry name" value="PROTEIN_KINASE_DOM"/>
    <property type="match status" value="1"/>
</dbReference>
<comment type="caution">
    <text evidence="16">The sequence shown here is derived from an EMBL/GenBank/DDBJ whole genome shotgun (WGS) entry which is preliminary data.</text>
</comment>
<reference evidence="16" key="1">
    <citation type="submission" date="2020-03" db="EMBL/GenBank/DDBJ databases">
        <title>A high-quality chromosome-level genome assembly of a woody plant with both climbing and erect habits, Rhamnella rubrinervis.</title>
        <authorList>
            <person name="Lu Z."/>
            <person name="Yang Y."/>
            <person name="Zhu X."/>
            <person name="Sun Y."/>
        </authorList>
    </citation>
    <scope>NUCLEOTIDE SEQUENCE</scope>
    <source>
        <strain evidence="16">BYM</strain>
        <tissue evidence="16">Leaf</tissue>
    </source>
</reference>
<dbReference type="PROSITE" id="PS00108">
    <property type="entry name" value="PROTEIN_KINASE_ST"/>
    <property type="match status" value="1"/>
</dbReference>
<dbReference type="AlphaFoldDB" id="A0A8K0HDZ3"/>
<dbReference type="InterPro" id="IPR008271">
    <property type="entry name" value="Ser/Thr_kinase_AS"/>
</dbReference>
<evidence type="ECO:0000256" key="12">
    <source>
        <dbReference type="PROSITE-ProRule" id="PRU10141"/>
    </source>
</evidence>
<dbReference type="Proteomes" id="UP000796880">
    <property type="component" value="Unassembled WGS sequence"/>
</dbReference>
<feature type="region of interest" description="Disordered" evidence="14">
    <location>
        <begin position="301"/>
        <end position="369"/>
    </location>
</feature>
<dbReference type="Gene3D" id="1.10.510.10">
    <property type="entry name" value="Transferase(Phosphotransferase) domain 1"/>
    <property type="match status" value="1"/>
</dbReference>
<accession>A0A8K0HDZ3</accession>
<evidence type="ECO:0000256" key="1">
    <source>
        <dbReference type="ARBA" id="ARBA00004496"/>
    </source>
</evidence>
<evidence type="ECO:0000256" key="13">
    <source>
        <dbReference type="RuleBase" id="RU000304"/>
    </source>
</evidence>
<keyword evidence="8 12" id="KW-0547">Nucleotide-binding</keyword>
<dbReference type="SUPFAM" id="SSF56112">
    <property type="entry name" value="Protein kinase-like (PK-like)"/>
    <property type="match status" value="1"/>
</dbReference>
<sequence length="471" mass="52685">MEPRVGNKFRLGRKIGSGSFGEIYLGTNIQTNEEVAIKLENVKTKHPQLLYESKLYKILQGGTGIPNVRWFGTEGDYNVLVMDLLGPSLEDLFNFCSRKLSLKTVLMLADQMINRVEFVHSKSFLHRDIKPDNFLMGLGRRANQVYIIDFGLAKKYRDASTHQHIPYRENKNLTGTARYASMNTHLGIEQSRRDDLESLGYVLMYFLRGSLPWQGLKAGTKKQKYEKISEKKVSTSIEALCRGYPTEFASYFHYCRSLRFDDKPDYAYLKRLFRDLFIREGFQFDYVFDWTILKYQQSQIPTPPARTVGPGAGPSSGMPPAVANADRQTGGDEGRATGWSSADPSRRRNSGPIVNAGSLSKQKSPVVNEPSVSKDVLLSSSNFLLSSGSGRRAAVSSSRDAVIVGSETDMSRPQTTEASPGTFRKISSGQRSSPIVSSEHNRTTSGRNIPNSKNLESTLRGIESLHFSNDR</sequence>
<keyword evidence="17" id="KW-1185">Reference proteome</keyword>
<keyword evidence="10 12" id="KW-0067">ATP-binding</keyword>
<evidence type="ECO:0000256" key="11">
    <source>
        <dbReference type="ARBA" id="ARBA00024949"/>
    </source>
</evidence>
<dbReference type="InterPro" id="IPR011009">
    <property type="entry name" value="Kinase-like_dom_sf"/>
</dbReference>
<evidence type="ECO:0000256" key="8">
    <source>
        <dbReference type="ARBA" id="ARBA00022741"/>
    </source>
</evidence>
<dbReference type="PANTHER" id="PTHR11909">
    <property type="entry name" value="CASEIN KINASE-RELATED"/>
    <property type="match status" value="1"/>
</dbReference>
<evidence type="ECO:0000256" key="14">
    <source>
        <dbReference type="SAM" id="MobiDB-lite"/>
    </source>
</evidence>
<comment type="subcellular location">
    <subcellularLocation>
        <location evidence="1">Cytoplasm</location>
    </subcellularLocation>
</comment>
<dbReference type="CDD" id="cd14125">
    <property type="entry name" value="STKc_CK1_delta_epsilon"/>
    <property type="match status" value="1"/>
</dbReference>
<evidence type="ECO:0000256" key="7">
    <source>
        <dbReference type="ARBA" id="ARBA00022679"/>
    </source>
</evidence>
<name>A0A8K0HDZ3_9ROSA</name>
<feature type="binding site" evidence="12">
    <location>
        <position position="38"/>
    </location>
    <ligand>
        <name>ATP</name>
        <dbReference type="ChEBI" id="CHEBI:30616"/>
    </ligand>
</feature>
<dbReference type="InterPro" id="IPR000719">
    <property type="entry name" value="Prot_kinase_dom"/>
</dbReference>
<evidence type="ECO:0000313" key="16">
    <source>
        <dbReference type="EMBL" id="KAF3450580.1"/>
    </source>
</evidence>
<dbReference type="EC" id="2.7.11.1" evidence="4"/>
<dbReference type="PROSITE" id="PS00107">
    <property type="entry name" value="PROTEIN_KINASE_ATP"/>
    <property type="match status" value="1"/>
</dbReference>
<dbReference type="SMART" id="SM00220">
    <property type="entry name" value="S_TKc"/>
    <property type="match status" value="1"/>
</dbReference>
<gene>
    <name evidence="16" type="ORF">FNV43_RR06669</name>
</gene>
<comment type="similarity">
    <text evidence="2">Belongs to the protein kinase superfamily. CK1 Ser/Thr protein kinase family. Casein kinase I subfamily.</text>
</comment>
<comment type="subunit">
    <text evidence="3">Monomer.</text>
</comment>
<dbReference type="FunFam" id="3.30.200.20:FF:000538">
    <property type="entry name" value="Putative Casein kinase I"/>
    <property type="match status" value="1"/>
</dbReference>
<evidence type="ECO:0000256" key="6">
    <source>
        <dbReference type="ARBA" id="ARBA00022527"/>
    </source>
</evidence>
<protein>
    <recommendedName>
        <fullName evidence="4">non-specific serine/threonine protein kinase</fullName>
        <ecNumber evidence="4">2.7.11.1</ecNumber>
    </recommendedName>
</protein>
<feature type="domain" description="Protein kinase" evidence="15">
    <location>
        <begin position="9"/>
        <end position="278"/>
    </location>
</feature>
<dbReference type="GO" id="GO:0005524">
    <property type="term" value="F:ATP binding"/>
    <property type="evidence" value="ECO:0007669"/>
    <property type="project" value="UniProtKB-UniRule"/>
</dbReference>
<dbReference type="InterPro" id="IPR050235">
    <property type="entry name" value="CK1_Ser-Thr_kinase"/>
</dbReference>
<evidence type="ECO:0000256" key="3">
    <source>
        <dbReference type="ARBA" id="ARBA00011245"/>
    </source>
</evidence>
<keyword evidence="5" id="KW-0963">Cytoplasm</keyword>
<organism evidence="16 17">
    <name type="scientific">Rhamnella rubrinervis</name>
    <dbReference type="NCBI Taxonomy" id="2594499"/>
    <lineage>
        <taxon>Eukaryota</taxon>
        <taxon>Viridiplantae</taxon>
        <taxon>Streptophyta</taxon>
        <taxon>Embryophyta</taxon>
        <taxon>Tracheophyta</taxon>
        <taxon>Spermatophyta</taxon>
        <taxon>Magnoliopsida</taxon>
        <taxon>eudicotyledons</taxon>
        <taxon>Gunneridae</taxon>
        <taxon>Pentapetalae</taxon>
        <taxon>rosids</taxon>
        <taxon>fabids</taxon>
        <taxon>Rosales</taxon>
        <taxon>Rhamnaceae</taxon>
        <taxon>rhamnoid group</taxon>
        <taxon>Rhamneae</taxon>
        <taxon>Rhamnella</taxon>
    </lineage>
</organism>
<feature type="compositionally biased region" description="Polar residues" evidence="14">
    <location>
        <begin position="411"/>
        <end position="457"/>
    </location>
</feature>
<evidence type="ECO:0000259" key="15">
    <source>
        <dbReference type="PROSITE" id="PS50011"/>
    </source>
</evidence>
<evidence type="ECO:0000256" key="5">
    <source>
        <dbReference type="ARBA" id="ARBA00022490"/>
    </source>
</evidence>
<dbReference type="FunFam" id="1.10.510.10:FF:000134">
    <property type="entry name" value="Casein kinase I isoform delta-like"/>
    <property type="match status" value="1"/>
</dbReference>
<dbReference type="InterPro" id="IPR017441">
    <property type="entry name" value="Protein_kinase_ATP_BS"/>
</dbReference>
<keyword evidence="7" id="KW-0808">Transferase</keyword>
<keyword evidence="6 13" id="KW-0723">Serine/threonine-protein kinase</keyword>
<evidence type="ECO:0000256" key="2">
    <source>
        <dbReference type="ARBA" id="ARBA00005926"/>
    </source>
</evidence>
<evidence type="ECO:0000256" key="9">
    <source>
        <dbReference type="ARBA" id="ARBA00022777"/>
    </source>
</evidence>
<evidence type="ECO:0000313" key="17">
    <source>
        <dbReference type="Proteomes" id="UP000796880"/>
    </source>
</evidence>
<evidence type="ECO:0000256" key="10">
    <source>
        <dbReference type="ARBA" id="ARBA00022840"/>
    </source>
</evidence>